<proteinExistence type="predicted"/>
<protein>
    <submittedName>
        <fullName evidence="1">Uncharacterized protein</fullName>
    </submittedName>
</protein>
<name>A0A6H2A2R8_9ZZZZ</name>
<dbReference type="EMBL" id="MT144477">
    <property type="protein sequence ID" value="QJA54104.1"/>
    <property type="molecule type" value="Genomic_DNA"/>
</dbReference>
<accession>A0A6H2A2R8</accession>
<organism evidence="1">
    <name type="scientific">viral metagenome</name>
    <dbReference type="NCBI Taxonomy" id="1070528"/>
    <lineage>
        <taxon>unclassified sequences</taxon>
        <taxon>metagenomes</taxon>
        <taxon>organismal metagenomes</taxon>
    </lineage>
</organism>
<sequence length="139" mass="15760">MEEAEVVKGILSTNWNAANTGNVTPVIDIIYNRADIEARTADFVLTYNTGAGIITHSGVKTFDHQNTVSIDMRCVVQSRFKLHVKEVKRIIEGKYLSPGSNFHRLFLVRDNDLSDRMRGLYRRVIDVIIAKDLQEIVVI</sequence>
<dbReference type="AlphaFoldDB" id="A0A6H2A2R8"/>
<gene>
    <name evidence="1" type="ORF">TM448A04350_0007</name>
</gene>
<reference evidence="1" key="1">
    <citation type="submission" date="2020-03" db="EMBL/GenBank/DDBJ databases">
        <title>The deep terrestrial virosphere.</title>
        <authorList>
            <person name="Holmfeldt K."/>
            <person name="Nilsson E."/>
            <person name="Simone D."/>
            <person name="Lopez-Fernandez M."/>
            <person name="Wu X."/>
            <person name="de Brujin I."/>
            <person name="Lundin D."/>
            <person name="Andersson A."/>
            <person name="Bertilsson S."/>
            <person name="Dopson M."/>
        </authorList>
    </citation>
    <scope>NUCLEOTIDE SEQUENCE</scope>
    <source>
        <strain evidence="1">TM448A04350</strain>
    </source>
</reference>
<evidence type="ECO:0000313" key="1">
    <source>
        <dbReference type="EMBL" id="QJA54104.1"/>
    </source>
</evidence>